<protein>
    <submittedName>
        <fullName evidence="6">WSN domain-containing protein</fullName>
    </submittedName>
</protein>
<dbReference type="Proteomes" id="UP000095282">
    <property type="component" value="Unplaced"/>
</dbReference>
<dbReference type="eggNOG" id="ENOG502QR81">
    <property type="taxonomic scope" value="Eukaryota"/>
</dbReference>
<dbReference type="AlphaFoldDB" id="A0A1I7TQJ8"/>
<evidence type="ECO:0000256" key="2">
    <source>
        <dbReference type="SAM" id="SignalP"/>
    </source>
</evidence>
<dbReference type="InterPro" id="IPR000242">
    <property type="entry name" value="PTP_cat"/>
</dbReference>
<dbReference type="PANTHER" id="PTHR32525:SF1">
    <property type="entry name" value="DOMAIN OF UNKNOWN FUNCTION WSN DOMAIN-CONTAINING PROTEIN-RELATED"/>
    <property type="match status" value="1"/>
</dbReference>
<dbReference type="SMART" id="SM00194">
    <property type="entry name" value="PTPc"/>
    <property type="match status" value="1"/>
</dbReference>
<feature type="domain" description="Tyrosine specific protein phosphatases" evidence="4">
    <location>
        <begin position="961"/>
        <end position="1029"/>
    </location>
</feature>
<dbReference type="GO" id="GO:0004725">
    <property type="term" value="F:protein tyrosine phosphatase activity"/>
    <property type="evidence" value="ECO:0007669"/>
    <property type="project" value="InterPro"/>
</dbReference>
<feature type="domain" description="Tyrosine-protein phosphatase" evidence="3">
    <location>
        <begin position="809"/>
        <end position="1038"/>
    </location>
</feature>
<evidence type="ECO:0000259" key="4">
    <source>
        <dbReference type="PROSITE" id="PS50056"/>
    </source>
</evidence>
<dbReference type="Pfam" id="PF00102">
    <property type="entry name" value="Y_phosphatase"/>
    <property type="match status" value="1"/>
</dbReference>
<name>A0A1I7TQJ8_9PELO</name>
<dbReference type="Gene3D" id="3.90.190.10">
    <property type="entry name" value="Protein tyrosine phosphatase superfamily"/>
    <property type="match status" value="1"/>
</dbReference>
<dbReference type="PRINTS" id="PR00700">
    <property type="entry name" value="PRTYPHPHTASE"/>
</dbReference>
<organism evidence="5 6">
    <name type="scientific">Caenorhabditis tropicalis</name>
    <dbReference type="NCBI Taxonomy" id="1561998"/>
    <lineage>
        <taxon>Eukaryota</taxon>
        <taxon>Metazoa</taxon>
        <taxon>Ecdysozoa</taxon>
        <taxon>Nematoda</taxon>
        <taxon>Chromadorea</taxon>
        <taxon>Rhabditida</taxon>
        <taxon>Rhabditina</taxon>
        <taxon>Rhabditomorpha</taxon>
        <taxon>Rhabditoidea</taxon>
        <taxon>Rhabditidae</taxon>
        <taxon>Peloderinae</taxon>
        <taxon>Caenorhabditis</taxon>
    </lineage>
</organism>
<dbReference type="SMART" id="SM00404">
    <property type="entry name" value="PTPc_motif"/>
    <property type="match status" value="1"/>
</dbReference>
<sequence length="1083" mass="122028">MRRSFCWLVTLMTILLVASSLKQSGMSMYSASLEYDCIHSLDSKHDTPFEFPFVTYAPDQINSRMKRNGTPFPSTLKRKKKQHLVSNNHDEFLKHVTIVAHITNGIALQSGLMNGGIKIEEAVGELLNFGEIKVAEVASFKSDKIVALTRKIKETKTSIDSSAIALENDGLKWNTLRINSGTVDDFMDATKTDAYFDEIIAIKNAKATIFQPLEDVLRNLQKLEQGLVEVGKLDANMADTRRAEAANVLMTSHTSLESLIRESDAQLARDVSDPWIKNMFKLKDSKEKWLNDALQPIIKISDHLNAMNDKLKPLSSSNVAEHLSDFAQFQEELSKVSKDSKDSIDIISKLLKCRTGYSTAKLVADTRKKFENFRNIEKAVNDLEQAISKLKNIDLKTANDEFFGILKFSDISNLKTTTNEVKTALAELQKTDALVKLKKVISDISNVFKVVDTKPLTSTILDDIADSGKHDFVELRTDLQTESQFHTCLQGYKDEAQKMGYMIQAVQRMREFHDDELKNVELAASAVSKVASDLSKIDELQKSMSNEQIIVDLNKMPNSAENSLVISQSVKSLQDAYQLKSLESSLSQLRATGNSVKNEIYKISDPEKRKTVSSEWGDHKKDMDELQDVLKNVKSFDSKLDVSKAKTLGEYSTSLKDLSTFPDAKIEASKKMKALDLLIESTKDPKTKSELEQSKKTLASIPDLDLLFSSHKTQYQSAPSAFTALHDFLDSFFATEHLSEKSSSIVLYIVFFISTRRSKEKKRKRVEVWCRSLKFKSSEEAKLFFEDILASVPPPTQQMIRASHKFLPRQKHRYPDGVLCNETTAVKNPKIHMNRIEGTNMFAAQAPIGIEEEVPGQSVQTIDDFFDAIFNNGITHIVMLCHFFEGGSRKCGKYFEEAANGVYNHPQLAFIIETVSSEVILGGDVIERTLKITRKSDGAVMKVIHYHHIHWPDKFVPNSFETIYKLLERVKKHKTIVHCSAGIGRTVSFIAMRSMADKVIKDPEAVVISLLCDVREMRCQGIQTTIQLHWVMNAVVYTLVKECNLPQEINTDLAEHFEIAKQNSPHRPQPAAPRAVAIDIEQN</sequence>
<keyword evidence="5" id="KW-1185">Reference proteome</keyword>
<evidence type="ECO:0000256" key="1">
    <source>
        <dbReference type="SAM" id="Coils"/>
    </source>
</evidence>
<proteinExistence type="predicted"/>
<evidence type="ECO:0000313" key="5">
    <source>
        <dbReference type="Proteomes" id="UP000095282"/>
    </source>
</evidence>
<dbReference type="WBParaSite" id="Csp11.Scaffold629.g10780.t2">
    <property type="protein sequence ID" value="Csp11.Scaffold629.g10780.t2"/>
    <property type="gene ID" value="Csp11.Scaffold629.g10780"/>
</dbReference>
<dbReference type="InterPro" id="IPR003595">
    <property type="entry name" value="Tyr_Pase_cat"/>
</dbReference>
<dbReference type="InterPro" id="IPR000387">
    <property type="entry name" value="Tyr_Pase_dom"/>
</dbReference>
<reference evidence="6" key="1">
    <citation type="submission" date="2016-11" db="UniProtKB">
        <authorList>
            <consortium name="WormBaseParasite"/>
        </authorList>
    </citation>
    <scope>IDENTIFICATION</scope>
</reference>
<dbReference type="InterPro" id="IPR003125">
    <property type="entry name" value="WSN"/>
</dbReference>
<feature type="signal peptide" evidence="2">
    <location>
        <begin position="1"/>
        <end position="20"/>
    </location>
</feature>
<keyword evidence="2" id="KW-0732">Signal</keyword>
<evidence type="ECO:0000313" key="6">
    <source>
        <dbReference type="WBParaSite" id="Csp11.Scaffold629.g10780.t2"/>
    </source>
</evidence>
<dbReference type="CDD" id="cd00047">
    <property type="entry name" value="PTPc"/>
    <property type="match status" value="1"/>
</dbReference>
<dbReference type="SMART" id="SM00453">
    <property type="entry name" value="WSN"/>
    <property type="match status" value="1"/>
</dbReference>
<dbReference type="PROSITE" id="PS50056">
    <property type="entry name" value="TYR_PHOSPHATASE_2"/>
    <property type="match status" value="1"/>
</dbReference>
<evidence type="ECO:0000259" key="3">
    <source>
        <dbReference type="PROSITE" id="PS50055"/>
    </source>
</evidence>
<dbReference type="SUPFAM" id="SSF52799">
    <property type="entry name" value="(Phosphotyrosine protein) phosphatases II"/>
    <property type="match status" value="1"/>
</dbReference>
<dbReference type="Pfam" id="PF02206">
    <property type="entry name" value="WSN"/>
    <property type="match status" value="1"/>
</dbReference>
<dbReference type="InterPro" id="IPR029021">
    <property type="entry name" value="Prot-tyrosine_phosphatase-like"/>
</dbReference>
<dbReference type="PANTHER" id="PTHR32525">
    <property type="entry name" value="PROTEIN-TYROSINE-PHOSPHATASE"/>
    <property type="match status" value="1"/>
</dbReference>
<keyword evidence="1" id="KW-0175">Coiled coil</keyword>
<accession>A0A1I7TQJ8</accession>
<feature type="coiled-coil region" evidence="1">
    <location>
        <begin position="373"/>
        <end position="431"/>
    </location>
</feature>
<dbReference type="STRING" id="1561998.A0A1I7TQJ8"/>
<dbReference type="PROSITE" id="PS50055">
    <property type="entry name" value="TYR_PHOSPHATASE_PTP"/>
    <property type="match status" value="1"/>
</dbReference>
<feature type="chain" id="PRO_5009307826" evidence="2">
    <location>
        <begin position="21"/>
        <end position="1083"/>
    </location>
</feature>